<protein>
    <submittedName>
        <fullName evidence="1">Uncharacterized protein</fullName>
    </submittedName>
</protein>
<name>A0A0A0D5T9_9PROT</name>
<comment type="caution">
    <text evidence="1">The sequence shown here is derived from an EMBL/GenBank/DDBJ whole genome shotgun (WGS) entry which is preliminary data.</text>
</comment>
<evidence type="ECO:0000313" key="1">
    <source>
        <dbReference type="EMBL" id="KGM34061.1"/>
    </source>
</evidence>
<proteinExistence type="predicted"/>
<reference evidence="1 2" key="1">
    <citation type="submission" date="2014-01" db="EMBL/GenBank/DDBJ databases">
        <title>Genome sequence determination for a cystic fibrosis isolate, Inquilinus limosus.</title>
        <authorList>
            <person name="Pino M."/>
            <person name="Di Conza J."/>
            <person name="Gutkind G."/>
        </authorList>
    </citation>
    <scope>NUCLEOTIDE SEQUENCE [LARGE SCALE GENOMIC DNA]</scope>
    <source>
        <strain evidence="1 2">MP06</strain>
    </source>
</reference>
<organism evidence="1 2">
    <name type="scientific">Inquilinus limosus MP06</name>
    <dbReference type="NCBI Taxonomy" id="1398085"/>
    <lineage>
        <taxon>Bacteria</taxon>
        <taxon>Pseudomonadati</taxon>
        <taxon>Pseudomonadota</taxon>
        <taxon>Alphaproteobacteria</taxon>
        <taxon>Rhodospirillales</taxon>
        <taxon>Rhodospirillaceae</taxon>
        <taxon>Inquilinus</taxon>
    </lineage>
</organism>
<dbReference type="EMBL" id="JANX01000123">
    <property type="protein sequence ID" value="KGM34061.1"/>
    <property type="molecule type" value="Genomic_DNA"/>
</dbReference>
<dbReference type="AlphaFoldDB" id="A0A0A0D5T9"/>
<evidence type="ECO:0000313" key="2">
    <source>
        <dbReference type="Proteomes" id="UP000029995"/>
    </source>
</evidence>
<dbReference type="Proteomes" id="UP000029995">
    <property type="component" value="Unassembled WGS sequence"/>
</dbReference>
<gene>
    <name evidence="1" type="ORF">P409_12285</name>
</gene>
<accession>A0A0A0D5T9</accession>
<sequence>MDQNTFDFTCSTLAMMAQDIQSFLSAVKSTDNAISQLPVYAFVAFNGNSDADGGYVGPFPQSFKWTGELGGKPVTALLFMI</sequence>
<dbReference type="RefSeq" id="WP_034836379.1">
    <property type="nucleotide sequence ID" value="NZ_JANX01000123.1"/>
</dbReference>